<dbReference type="GO" id="GO:0006046">
    <property type="term" value="P:N-acetylglucosamine catabolic process"/>
    <property type="evidence" value="ECO:0007669"/>
    <property type="project" value="TreeGrafter"/>
</dbReference>
<keyword evidence="3 4" id="KW-0119">Carbohydrate metabolism</keyword>
<sequence length="242" mass="27001">MKVIVFDNAQSAAQYAYNQFEQALKDGATTFGLATGSTPEPLYQLLRESDLDFTQATSINLDEYYGLSADHPQSYAYYMNEQLFHAKPFAHHYLPDGTNTDPLQETARYDQLIEDNPIDLQILGIGQNAHIGFNEPGTSFNSKTSLVDLTESTIQANQRFFERMEDVPKQAYSMGIQSIMGAKKIILLAFGENKAQAIHDTVEGPISEAVPASILQNHPDCYILLDEAAASQLEPEHYERVN</sequence>
<proteinExistence type="inferred from homology"/>
<dbReference type="InterPro" id="IPR037171">
    <property type="entry name" value="NagB/RpiA_transferase-like"/>
</dbReference>
<dbReference type="GO" id="GO:0005737">
    <property type="term" value="C:cytoplasm"/>
    <property type="evidence" value="ECO:0007669"/>
    <property type="project" value="TreeGrafter"/>
</dbReference>
<comment type="pathway">
    <text evidence="4">Amino-sugar metabolism; N-acetylneuraminate degradation; D-fructose 6-phosphate from N-acetylneuraminate: step 5/5.</text>
</comment>
<dbReference type="AlphaFoldDB" id="A0A2I1K203"/>
<dbReference type="CDD" id="cd01399">
    <property type="entry name" value="GlcN6P_deaminase"/>
    <property type="match status" value="1"/>
</dbReference>
<dbReference type="FunFam" id="3.40.50.1360:FF:000003">
    <property type="entry name" value="Glucosamine-6-phosphate deaminase"/>
    <property type="match status" value="1"/>
</dbReference>
<dbReference type="PANTHER" id="PTHR11280:SF5">
    <property type="entry name" value="GLUCOSAMINE-6-PHOSPHATE ISOMERASE"/>
    <property type="match status" value="1"/>
</dbReference>
<dbReference type="Gene3D" id="3.40.50.1360">
    <property type="match status" value="1"/>
</dbReference>
<comment type="caution">
    <text evidence="4">Lacks conserved residue(s) required for the propagation of feature annotation.</text>
</comment>
<feature type="active site" description="Proton acceptor; for enolization step" evidence="4">
    <location>
        <position position="62"/>
    </location>
</feature>
<dbReference type="GO" id="GO:0005975">
    <property type="term" value="P:carbohydrate metabolic process"/>
    <property type="evidence" value="ECO:0007669"/>
    <property type="project" value="InterPro"/>
</dbReference>
<dbReference type="Pfam" id="PF01182">
    <property type="entry name" value="Glucosamine_iso"/>
    <property type="match status" value="1"/>
</dbReference>
<comment type="function">
    <text evidence="4">Catalyzes the reversible isomerization-deamination of glucosamine 6-phosphate (GlcN6P) to form fructose 6-phosphate (Fru6P) and ammonium ion.</text>
</comment>
<evidence type="ECO:0000256" key="1">
    <source>
        <dbReference type="ARBA" id="ARBA00000644"/>
    </source>
</evidence>
<dbReference type="HAMAP" id="MF_01241">
    <property type="entry name" value="GlcN6P_deamin"/>
    <property type="match status" value="1"/>
</dbReference>
<dbReference type="UniPathway" id="UPA00629">
    <property type="reaction ID" value="UER00684"/>
</dbReference>
<evidence type="ECO:0000256" key="4">
    <source>
        <dbReference type="HAMAP-Rule" id="MF_01241"/>
    </source>
</evidence>
<comment type="caution">
    <text evidence="6">The sequence shown here is derived from an EMBL/GenBank/DDBJ whole genome shotgun (WGS) entry which is preliminary data.</text>
</comment>
<dbReference type="RefSeq" id="WP_101953986.1">
    <property type="nucleotide sequence ID" value="NZ_PKHE01000005.1"/>
</dbReference>
<accession>A0A2I1K203</accession>
<evidence type="ECO:0000313" key="7">
    <source>
        <dbReference type="Proteomes" id="UP000234384"/>
    </source>
</evidence>
<dbReference type="InterPro" id="IPR004547">
    <property type="entry name" value="Glucosamine6P_isomerase"/>
</dbReference>
<dbReference type="InterPro" id="IPR006148">
    <property type="entry name" value="Glc/Gal-6P_isomerase"/>
</dbReference>
<dbReference type="SUPFAM" id="SSF100950">
    <property type="entry name" value="NagB/RpiA/CoA transferase-like"/>
    <property type="match status" value="1"/>
</dbReference>
<dbReference type="OrthoDB" id="9791139at2"/>
<organism evidence="6 7">
    <name type="scientific">Falseniella ignava</name>
    <dbReference type="NCBI Taxonomy" id="137730"/>
    <lineage>
        <taxon>Bacteria</taxon>
        <taxon>Bacillati</taxon>
        <taxon>Bacillota</taxon>
        <taxon>Bacilli</taxon>
        <taxon>Lactobacillales</taxon>
        <taxon>Aerococcaceae</taxon>
        <taxon>Falseniella</taxon>
    </lineage>
</organism>
<reference evidence="6 7" key="1">
    <citation type="submission" date="2017-12" db="EMBL/GenBank/DDBJ databases">
        <title>Phylogenetic diversity of female urinary microbiome.</title>
        <authorList>
            <person name="Thomas-White K."/>
            <person name="Wolfe A.J."/>
        </authorList>
    </citation>
    <scope>NUCLEOTIDE SEQUENCE [LARGE SCALE GENOMIC DNA]</scope>
    <source>
        <strain evidence="6 7">UMB0898</strain>
    </source>
</reference>
<feature type="active site" description="For ring-opening step" evidence="4">
    <location>
        <position position="128"/>
    </location>
</feature>
<evidence type="ECO:0000256" key="2">
    <source>
        <dbReference type="ARBA" id="ARBA00022801"/>
    </source>
</evidence>
<feature type="domain" description="Glucosamine/galactosamine-6-phosphate isomerase" evidence="5">
    <location>
        <begin position="9"/>
        <end position="217"/>
    </location>
</feature>
<dbReference type="GO" id="GO:0006043">
    <property type="term" value="P:glucosamine catabolic process"/>
    <property type="evidence" value="ECO:0007669"/>
    <property type="project" value="TreeGrafter"/>
</dbReference>
<keyword evidence="2 4" id="KW-0378">Hydrolase</keyword>
<feature type="active site" description="Proton acceptor; for ring-opening step" evidence="4">
    <location>
        <position position="130"/>
    </location>
</feature>
<name>A0A2I1K203_9LACT</name>
<comment type="similarity">
    <text evidence="4">Belongs to the glucosamine/galactosamine-6-phosphate isomerase family. NagB subfamily.</text>
</comment>
<evidence type="ECO:0000256" key="3">
    <source>
        <dbReference type="ARBA" id="ARBA00023277"/>
    </source>
</evidence>
<feature type="active site" description="For ring-opening step" evidence="4">
    <location>
        <position position="135"/>
    </location>
</feature>
<dbReference type="Proteomes" id="UP000234384">
    <property type="component" value="Unassembled WGS sequence"/>
</dbReference>
<comment type="catalytic activity">
    <reaction evidence="1 4">
        <text>alpha-D-glucosamine 6-phosphate + H2O = beta-D-fructose 6-phosphate + NH4(+)</text>
        <dbReference type="Rhea" id="RHEA:12172"/>
        <dbReference type="ChEBI" id="CHEBI:15377"/>
        <dbReference type="ChEBI" id="CHEBI:28938"/>
        <dbReference type="ChEBI" id="CHEBI:57634"/>
        <dbReference type="ChEBI" id="CHEBI:75989"/>
        <dbReference type="EC" id="3.5.99.6"/>
    </reaction>
</comment>
<dbReference type="GO" id="GO:0019262">
    <property type="term" value="P:N-acetylneuraminate catabolic process"/>
    <property type="evidence" value="ECO:0007669"/>
    <property type="project" value="UniProtKB-UniRule"/>
</dbReference>
<gene>
    <name evidence="4" type="primary">nagB</name>
    <name evidence="6" type="ORF">CYJ57_02845</name>
</gene>
<dbReference type="PANTHER" id="PTHR11280">
    <property type="entry name" value="GLUCOSAMINE-6-PHOSPHATE ISOMERASE"/>
    <property type="match status" value="1"/>
</dbReference>
<dbReference type="EC" id="3.5.99.6" evidence="4"/>
<dbReference type="GO" id="GO:0004342">
    <property type="term" value="F:glucosamine-6-phosphate deaminase activity"/>
    <property type="evidence" value="ECO:0007669"/>
    <property type="project" value="UniProtKB-UniRule"/>
</dbReference>
<dbReference type="GO" id="GO:0042802">
    <property type="term" value="F:identical protein binding"/>
    <property type="evidence" value="ECO:0007669"/>
    <property type="project" value="TreeGrafter"/>
</dbReference>
<protein>
    <recommendedName>
        <fullName evidence="4">Glucosamine-6-phosphate deaminase</fullName>
        <ecNumber evidence="4">3.5.99.6</ecNumber>
    </recommendedName>
    <alternativeName>
        <fullName evidence="4">GlcN6P deaminase</fullName>
        <shortName evidence="4">GNPDA</shortName>
    </alternativeName>
    <alternativeName>
        <fullName evidence="4">Glucosamine-6-phosphate isomerase</fullName>
    </alternativeName>
</protein>
<evidence type="ECO:0000313" key="6">
    <source>
        <dbReference type="EMBL" id="PKY89661.1"/>
    </source>
</evidence>
<evidence type="ECO:0000259" key="5">
    <source>
        <dbReference type="Pfam" id="PF01182"/>
    </source>
</evidence>
<dbReference type="EMBL" id="PKHE01000005">
    <property type="protein sequence ID" value="PKY89661.1"/>
    <property type="molecule type" value="Genomic_DNA"/>
</dbReference>